<keyword evidence="8" id="KW-0547">Nucleotide-binding</keyword>
<evidence type="ECO:0000256" key="6">
    <source>
        <dbReference type="ARBA" id="ARBA00022600"/>
    </source>
</evidence>
<gene>
    <name evidence="17" type="ORF">ACFQV2_30375</name>
</gene>
<feature type="domain" description="Maltokinase N-terminal cap" evidence="16">
    <location>
        <begin position="19"/>
        <end position="97"/>
    </location>
</feature>
<evidence type="ECO:0000256" key="9">
    <source>
        <dbReference type="ARBA" id="ARBA00022777"/>
    </source>
</evidence>
<evidence type="ECO:0000256" key="12">
    <source>
        <dbReference type="ARBA" id="ARBA00023277"/>
    </source>
</evidence>
<evidence type="ECO:0000256" key="1">
    <source>
        <dbReference type="ARBA" id="ARBA00004964"/>
    </source>
</evidence>
<comment type="similarity">
    <text evidence="2">Belongs to the aminoglycoside phosphotransferase family.</text>
</comment>
<evidence type="ECO:0000256" key="2">
    <source>
        <dbReference type="ARBA" id="ARBA00006219"/>
    </source>
</evidence>
<dbReference type="Proteomes" id="UP001596512">
    <property type="component" value="Unassembled WGS sequence"/>
</dbReference>
<dbReference type="Gene3D" id="3.90.1200.10">
    <property type="match status" value="1"/>
</dbReference>
<reference evidence="18" key="1">
    <citation type="journal article" date="2019" name="Int. J. Syst. Evol. Microbiol.">
        <title>The Global Catalogue of Microorganisms (GCM) 10K type strain sequencing project: providing services to taxonomists for standard genome sequencing and annotation.</title>
        <authorList>
            <consortium name="The Broad Institute Genomics Platform"/>
            <consortium name="The Broad Institute Genome Sequencing Center for Infectious Disease"/>
            <person name="Wu L."/>
            <person name="Ma J."/>
        </authorList>
    </citation>
    <scope>NUCLEOTIDE SEQUENCE [LARGE SCALE GENOMIC DNA]</scope>
    <source>
        <strain evidence="18">JCM 17695</strain>
    </source>
</reference>
<name>A0ABW2TTQ5_9PSEU</name>
<dbReference type="InterPro" id="IPR011009">
    <property type="entry name" value="Kinase-like_dom_sf"/>
</dbReference>
<dbReference type="EMBL" id="JBHTEY010000004">
    <property type="protein sequence ID" value="MFC7617094.1"/>
    <property type="molecule type" value="Genomic_DNA"/>
</dbReference>
<feature type="region of interest" description="Disordered" evidence="15">
    <location>
        <begin position="402"/>
        <end position="455"/>
    </location>
</feature>
<evidence type="ECO:0000256" key="3">
    <source>
        <dbReference type="ARBA" id="ARBA00011245"/>
    </source>
</evidence>
<evidence type="ECO:0000313" key="18">
    <source>
        <dbReference type="Proteomes" id="UP001596512"/>
    </source>
</evidence>
<evidence type="ECO:0000256" key="14">
    <source>
        <dbReference type="ARBA" id="ARBA00049067"/>
    </source>
</evidence>
<evidence type="ECO:0000256" key="13">
    <source>
        <dbReference type="ARBA" id="ARBA00031251"/>
    </source>
</evidence>
<keyword evidence="6" id="KW-0321">Glycogen metabolism</keyword>
<evidence type="ECO:0000256" key="11">
    <source>
        <dbReference type="ARBA" id="ARBA00023056"/>
    </source>
</evidence>
<keyword evidence="11" id="KW-0320">Glycogen biosynthesis</keyword>
<evidence type="ECO:0000256" key="7">
    <source>
        <dbReference type="ARBA" id="ARBA00022679"/>
    </source>
</evidence>
<evidence type="ECO:0000256" key="8">
    <source>
        <dbReference type="ARBA" id="ARBA00022741"/>
    </source>
</evidence>
<evidence type="ECO:0000256" key="5">
    <source>
        <dbReference type="ARBA" id="ARBA00013882"/>
    </source>
</evidence>
<dbReference type="SUPFAM" id="SSF56112">
    <property type="entry name" value="Protein kinase-like (PK-like)"/>
    <property type="match status" value="1"/>
</dbReference>
<comment type="catalytic activity">
    <reaction evidence="14">
        <text>D-maltose + ATP = alpha-maltose 1-phosphate + ADP + H(+)</text>
        <dbReference type="Rhea" id="RHEA:31915"/>
        <dbReference type="ChEBI" id="CHEBI:15378"/>
        <dbReference type="ChEBI" id="CHEBI:17306"/>
        <dbReference type="ChEBI" id="CHEBI:30616"/>
        <dbReference type="ChEBI" id="CHEBI:63576"/>
        <dbReference type="ChEBI" id="CHEBI:456216"/>
        <dbReference type="EC" id="2.7.1.175"/>
    </reaction>
</comment>
<comment type="pathway">
    <text evidence="1">Glycan biosynthesis; glycogen biosynthesis.</text>
</comment>
<comment type="subunit">
    <text evidence="3">Monomer.</text>
</comment>
<organism evidence="17 18">
    <name type="scientific">Actinokineospora soli</name>
    <dbReference type="NCBI Taxonomy" id="1048753"/>
    <lineage>
        <taxon>Bacteria</taxon>
        <taxon>Bacillati</taxon>
        <taxon>Actinomycetota</taxon>
        <taxon>Actinomycetes</taxon>
        <taxon>Pseudonocardiales</taxon>
        <taxon>Pseudonocardiaceae</taxon>
        <taxon>Actinokineospora</taxon>
    </lineage>
</organism>
<keyword evidence="7" id="KW-0808">Transferase</keyword>
<evidence type="ECO:0000313" key="17">
    <source>
        <dbReference type="EMBL" id="MFC7617094.1"/>
    </source>
</evidence>
<keyword evidence="10" id="KW-0067">ATP-binding</keyword>
<evidence type="ECO:0000256" key="10">
    <source>
        <dbReference type="ARBA" id="ARBA00022840"/>
    </source>
</evidence>
<keyword evidence="12" id="KW-0119">Carbohydrate metabolism</keyword>
<dbReference type="Pfam" id="PF18085">
    <property type="entry name" value="Mak_N_cap"/>
    <property type="match status" value="1"/>
</dbReference>
<dbReference type="EC" id="2.7.1.175" evidence="4"/>
<comment type="caution">
    <text evidence="17">The sequence shown here is derived from an EMBL/GenBank/DDBJ whole genome shotgun (WGS) entry which is preliminary data.</text>
</comment>
<evidence type="ECO:0000259" key="16">
    <source>
        <dbReference type="Pfam" id="PF18085"/>
    </source>
</evidence>
<protein>
    <recommendedName>
        <fullName evidence="5">Maltokinase</fullName>
        <ecNumber evidence="4">2.7.1.175</ecNumber>
    </recommendedName>
    <alternativeName>
        <fullName evidence="13">Maltose-1-phosphate synthase</fullName>
    </alternativeName>
</protein>
<sequence length="455" mass="48928">MTTRPRHAVAALADDLAEWLPSQRWYAAKGSRPASVGVRAAAQLKAGDPALLHAIVDVDDTEPYQLLIGVRRDLPDHLSHAVIGRIGGDYAYEATQDPELMSLLLELLAAGARSEGISWTREPGIELVTGLRARPIGVEQSNTSVIFGYHYILKLFRRPAPGPNRDVELHRALFRAGSAQVAEPVAVVESDELVLGFAQRYLDDAVEGWAAATASVRDLLAEGDLFAAEVGGDFAAESGRLGEAVASVHRDLARVMGVDRIGADGVRAAVEGLHGRLDAALLKVPELAEHEAMVRAAFDAVRGLDGVEVQQVHGDLHLGQTLRTRTGWVLIDFEGEPLASPADRLRTRSPLRDVAGMLRSFDYAALHLLAGGEPDRQHLTRALEWADRNRDAFCDGYARVAGDPASTPPCSARWSWTRPSTRSSTRPGTGPTGSRYPSRHCAGPDEIPGRSAATG</sequence>
<proteinExistence type="inferred from homology"/>
<keyword evidence="9" id="KW-0418">Kinase</keyword>
<accession>A0ABW2TTQ5</accession>
<dbReference type="InterPro" id="IPR040999">
    <property type="entry name" value="Mak_N_cap"/>
</dbReference>
<keyword evidence="18" id="KW-1185">Reference proteome</keyword>
<evidence type="ECO:0000256" key="15">
    <source>
        <dbReference type="SAM" id="MobiDB-lite"/>
    </source>
</evidence>
<evidence type="ECO:0000256" key="4">
    <source>
        <dbReference type="ARBA" id="ARBA00011962"/>
    </source>
</evidence>
<feature type="compositionally biased region" description="Low complexity" evidence="15">
    <location>
        <begin position="413"/>
        <end position="435"/>
    </location>
</feature>